<dbReference type="EMBL" id="HBGG01024235">
    <property type="protein sequence ID" value="CAD9210375.1"/>
    <property type="molecule type" value="Transcribed_RNA"/>
</dbReference>
<dbReference type="PANTHER" id="PTHR15341">
    <property type="entry name" value="SUN-COR STEROID HORMONE RECEPTOR CO-REPRESSOR"/>
    <property type="match status" value="1"/>
</dbReference>
<dbReference type="GO" id="GO:0005730">
    <property type="term" value="C:nucleolus"/>
    <property type="evidence" value="ECO:0007669"/>
    <property type="project" value="UniProtKB-SubCell"/>
</dbReference>
<reference evidence="3" key="1">
    <citation type="submission" date="2021-01" db="EMBL/GenBank/DDBJ databases">
        <authorList>
            <person name="Corre E."/>
            <person name="Pelletier E."/>
            <person name="Niang G."/>
            <person name="Scheremetjew M."/>
            <person name="Finn R."/>
            <person name="Kale V."/>
            <person name="Holt S."/>
            <person name="Cochrane G."/>
            <person name="Meng A."/>
            <person name="Brown T."/>
            <person name="Cohen L."/>
        </authorList>
    </citation>
    <scope>NUCLEOTIDE SEQUENCE</scope>
    <source>
        <strain evidence="3">PLY429</strain>
    </source>
</reference>
<evidence type="ECO:0000256" key="1">
    <source>
        <dbReference type="RuleBase" id="RU368003"/>
    </source>
</evidence>
<keyword evidence="1" id="KW-0694">RNA-binding</keyword>
<accession>A0A7S1X4P4</accession>
<feature type="compositionally biased region" description="Basic residues" evidence="2">
    <location>
        <begin position="195"/>
        <end position="204"/>
    </location>
</feature>
<feature type="region of interest" description="Disordered" evidence="2">
    <location>
        <begin position="130"/>
        <end position="204"/>
    </location>
</feature>
<dbReference type="GO" id="GO:0003723">
    <property type="term" value="F:RNA binding"/>
    <property type="evidence" value="ECO:0007669"/>
    <property type="project" value="UniProtKB-UniRule"/>
</dbReference>
<dbReference type="PANTHER" id="PTHR15341:SF3">
    <property type="entry name" value="NUCLEAR NUCLEIC ACID-BINDING PROTEIN C1D"/>
    <property type="match status" value="1"/>
</dbReference>
<dbReference type="GO" id="GO:0000178">
    <property type="term" value="C:exosome (RNase complex)"/>
    <property type="evidence" value="ECO:0007669"/>
    <property type="project" value="TreeGrafter"/>
</dbReference>
<evidence type="ECO:0000256" key="2">
    <source>
        <dbReference type="SAM" id="MobiDB-lite"/>
    </source>
</evidence>
<dbReference type="AlphaFoldDB" id="A0A7S1X4P4"/>
<comment type="subcellular location">
    <subcellularLocation>
        <location evidence="1">Cytoplasm</location>
    </subcellularLocation>
    <subcellularLocation>
        <location evidence="1">Nucleus</location>
        <location evidence="1">Nucleolus</location>
    </subcellularLocation>
    <subcellularLocation>
        <location evidence="1">Nucleus</location>
    </subcellularLocation>
</comment>
<comment type="function">
    <text evidence="1">Plays a role in the recruitment of the exosome to pre-rRNA to mediate the 3'-5' end processing of the 5.8S rRNA.</text>
</comment>
<sequence length="204" mass="22044">MADFGIPEELQRQLSKFESTICNFENALKPFLGVTRKDMDQLDSLEAVQVQLGLAQSVHALFKMYLLSVGINPADHPVNHEAERLAQYSKRVAAATAAKELAGSKRSLALNIGAANRFIEHAIPELSQEQKQKLREVGRATQEEDVGAKVSTGKRGKSRGSDADAFLANVLGEHEAGAPHKRSAATVSIAGTPGSKKKKRSSKK</sequence>
<comment type="subunit">
    <text evidence="1">Monomer and homodimer.</text>
</comment>
<keyword evidence="1" id="KW-0698">rRNA processing</keyword>
<dbReference type="InterPro" id="IPR011082">
    <property type="entry name" value="Exosome-assoc_fac/DNA_repair"/>
</dbReference>
<proteinExistence type="inferred from homology"/>
<dbReference type="GO" id="GO:0010468">
    <property type="term" value="P:regulation of gene expression"/>
    <property type="evidence" value="ECO:0007669"/>
    <property type="project" value="TreeGrafter"/>
</dbReference>
<dbReference type="GO" id="GO:0000460">
    <property type="term" value="P:maturation of 5.8S rRNA"/>
    <property type="evidence" value="ECO:0007669"/>
    <property type="project" value="TreeGrafter"/>
</dbReference>
<keyword evidence="1" id="KW-0238">DNA-binding</keyword>
<keyword evidence="1" id="KW-0963">Cytoplasm</keyword>
<organism evidence="3">
    <name type="scientific">Tetraselmis chuii</name>
    <dbReference type="NCBI Taxonomy" id="63592"/>
    <lineage>
        <taxon>Eukaryota</taxon>
        <taxon>Viridiplantae</taxon>
        <taxon>Chlorophyta</taxon>
        <taxon>core chlorophytes</taxon>
        <taxon>Chlorodendrophyceae</taxon>
        <taxon>Chlorodendrales</taxon>
        <taxon>Chlorodendraceae</taxon>
        <taxon>Tetraselmis</taxon>
    </lineage>
</organism>
<gene>
    <name evidence="3" type="ORF">TCHU04912_LOCUS12614</name>
</gene>
<comment type="similarity">
    <text evidence="1">Belongs to the C1D family.</text>
</comment>
<feature type="compositionally biased region" description="Basic and acidic residues" evidence="2">
    <location>
        <begin position="130"/>
        <end position="142"/>
    </location>
</feature>
<evidence type="ECO:0000313" key="3">
    <source>
        <dbReference type="EMBL" id="CAD9210375.1"/>
    </source>
</evidence>
<dbReference type="GO" id="GO:0005737">
    <property type="term" value="C:cytoplasm"/>
    <property type="evidence" value="ECO:0007669"/>
    <property type="project" value="UniProtKB-SubCell"/>
</dbReference>
<name>A0A7S1X4P4_9CHLO</name>
<protein>
    <recommendedName>
        <fullName evidence="1">Nuclear nucleic acid-binding protein C1D</fullName>
    </recommendedName>
</protein>
<keyword evidence="1" id="KW-0539">Nucleus</keyword>
<dbReference type="GO" id="GO:0003677">
    <property type="term" value="F:DNA binding"/>
    <property type="evidence" value="ECO:0007669"/>
    <property type="project" value="UniProtKB-KW"/>
</dbReference>